<dbReference type="Proteomes" id="UP001500016">
    <property type="component" value="Unassembled WGS sequence"/>
</dbReference>
<dbReference type="InterPro" id="IPR011008">
    <property type="entry name" value="Dimeric_a/b-barrel"/>
</dbReference>
<dbReference type="RefSeq" id="WP_344535134.1">
    <property type="nucleotide sequence ID" value="NZ_BAAAPE010000028.1"/>
</dbReference>
<feature type="domain" description="ABM" evidence="1">
    <location>
        <begin position="3"/>
        <end position="91"/>
    </location>
</feature>
<dbReference type="Gene3D" id="3.30.70.100">
    <property type="match status" value="1"/>
</dbReference>
<keyword evidence="2" id="KW-0560">Oxidoreductase</keyword>
<dbReference type="PROSITE" id="PS51725">
    <property type="entry name" value="ABM"/>
    <property type="match status" value="1"/>
</dbReference>
<evidence type="ECO:0000259" key="1">
    <source>
        <dbReference type="PROSITE" id="PS51725"/>
    </source>
</evidence>
<gene>
    <name evidence="2" type="ORF">GCM10009801_76520</name>
</gene>
<dbReference type="Pfam" id="PF03992">
    <property type="entry name" value="ABM"/>
    <property type="match status" value="1"/>
</dbReference>
<protein>
    <submittedName>
        <fullName evidence="2">Antibiotic biosynthesis monooxygenase</fullName>
    </submittedName>
</protein>
<proteinExistence type="predicted"/>
<evidence type="ECO:0000313" key="2">
    <source>
        <dbReference type="EMBL" id="GAA2102471.1"/>
    </source>
</evidence>
<dbReference type="EMBL" id="BAAAPE010000028">
    <property type="protein sequence ID" value="GAA2102471.1"/>
    <property type="molecule type" value="Genomic_DNA"/>
</dbReference>
<dbReference type="InterPro" id="IPR007138">
    <property type="entry name" value="ABM_dom"/>
</dbReference>
<keyword evidence="3" id="KW-1185">Reference proteome</keyword>
<evidence type="ECO:0000313" key="3">
    <source>
        <dbReference type="Proteomes" id="UP001500016"/>
    </source>
</evidence>
<name>A0ABN2X2J8_9ACTN</name>
<reference evidence="2 3" key="1">
    <citation type="journal article" date="2019" name="Int. J. Syst. Evol. Microbiol.">
        <title>The Global Catalogue of Microorganisms (GCM) 10K type strain sequencing project: providing services to taxonomists for standard genome sequencing and annotation.</title>
        <authorList>
            <consortium name="The Broad Institute Genomics Platform"/>
            <consortium name="The Broad Institute Genome Sequencing Center for Infectious Disease"/>
            <person name="Wu L."/>
            <person name="Ma J."/>
        </authorList>
    </citation>
    <scope>NUCLEOTIDE SEQUENCE [LARGE SCALE GENOMIC DNA]</scope>
    <source>
        <strain evidence="2 3">JCM 15478</strain>
    </source>
</reference>
<comment type="caution">
    <text evidence="2">The sequence shown here is derived from an EMBL/GenBank/DDBJ whole genome shotgun (WGS) entry which is preliminary data.</text>
</comment>
<keyword evidence="2" id="KW-0503">Monooxygenase</keyword>
<accession>A0ABN2X2J8</accession>
<organism evidence="2 3">
    <name type="scientific">Streptomyces albiaxialis</name>
    <dbReference type="NCBI Taxonomy" id="329523"/>
    <lineage>
        <taxon>Bacteria</taxon>
        <taxon>Bacillati</taxon>
        <taxon>Actinomycetota</taxon>
        <taxon>Actinomycetes</taxon>
        <taxon>Kitasatosporales</taxon>
        <taxon>Streptomycetaceae</taxon>
        <taxon>Streptomyces</taxon>
    </lineage>
</organism>
<dbReference type="SUPFAM" id="SSF54909">
    <property type="entry name" value="Dimeric alpha+beta barrel"/>
    <property type="match status" value="1"/>
</dbReference>
<dbReference type="GO" id="GO:0004497">
    <property type="term" value="F:monooxygenase activity"/>
    <property type="evidence" value="ECO:0007669"/>
    <property type="project" value="UniProtKB-KW"/>
</dbReference>
<sequence>MTVIVAGAVYVAPEERDRFVAGHQEIVARARAHPGCLDVSISPDPLDPGRVNIYEYWDSVETLDAWRAISPVPAVSISLKSDQVLKHEVARTGPPFD</sequence>